<feature type="compositionally biased region" description="Polar residues" evidence="1">
    <location>
        <begin position="99"/>
        <end position="124"/>
    </location>
</feature>
<evidence type="ECO:0000256" key="1">
    <source>
        <dbReference type="SAM" id="MobiDB-lite"/>
    </source>
</evidence>
<feature type="domain" description="PiggyBac transposable element-derived protein" evidence="2">
    <location>
        <begin position="285"/>
        <end position="482"/>
    </location>
</feature>
<gene>
    <name evidence="3" type="ORF">PHPALM_1745</name>
</gene>
<organism evidence="3 4">
    <name type="scientific">Phytophthora palmivora</name>
    <dbReference type="NCBI Taxonomy" id="4796"/>
    <lineage>
        <taxon>Eukaryota</taxon>
        <taxon>Sar</taxon>
        <taxon>Stramenopiles</taxon>
        <taxon>Oomycota</taxon>
        <taxon>Peronosporomycetes</taxon>
        <taxon>Peronosporales</taxon>
        <taxon>Peronosporaceae</taxon>
        <taxon>Phytophthora</taxon>
    </lineage>
</organism>
<protein>
    <recommendedName>
        <fullName evidence="2">PiggyBac transposable element-derived protein domain-containing protein</fullName>
    </recommendedName>
</protein>
<dbReference type="InterPro" id="IPR029526">
    <property type="entry name" value="PGBD"/>
</dbReference>
<dbReference type="PANTHER" id="PTHR37069">
    <property type="entry name" value="DDE_TNP_1_7 DOMAIN-CONTAINING PROTEIN"/>
    <property type="match status" value="1"/>
</dbReference>
<feature type="compositionally biased region" description="Low complexity" evidence="1">
    <location>
        <begin position="151"/>
        <end position="163"/>
    </location>
</feature>
<reference evidence="3 4" key="1">
    <citation type="journal article" date="2017" name="Genome Biol. Evol.">
        <title>Phytophthora megakarya and P. palmivora, closely related causal agents of cacao black pod rot, underwent increases in genome sizes and gene numbers by different mechanisms.</title>
        <authorList>
            <person name="Ali S.S."/>
            <person name="Shao J."/>
            <person name="Lary D.J."/>
            <person name="Kronmiller B."/>
            <person name="Shen D."/>
            <person name="Strem M.D."/>
            <person name="Amoako-Attah I."/>
            <person name="Akrofi A.Y."/>
            <person name="Begoude B.A."/>
            <person name="Ten Hoopen G.M."/>
            <person name="Coulibaly K."/>
            <person name="Kebe B.I."/>
            <person name="Melnick R.L."/>
            <person name="Guiltinan M.J."/>
            <person name="Tyler B.M."/>
            <person name="Meinhardt L.W."/>
            <person name="Bailey B.A."/>
        </authorList>
    </citation>
    <scope>NUCLEOTIDE SEQUENCE [LARGE SCALE GENOMIC DNA]</scope>
    <source>
        <strain evidence="4">sbr112.9</strain>
    </source>
</reference>
<feature type="compositionally biased region" description="Acidic residues" evidence="1">
    <location>
        <begin position="197"/>
        <end position="225"/>
    </location>
</feature>
<keyword evidence="4" id="KW-1185">Reference proteome</keyword>
<dbReference type="PANTHER" id="PTHR37069:SF2">
    <property type="entry name" value="PIGGYBAC TRANSPOSABLE ELEMENT-DERIVED PROTEIN DOMAIN-CONTAINING PROTEIN"/>
    <property type="match status" value="1"/>
</dbReference>
<evidence type="ECO:0000313" key="3">
    <source>
        <dbReference type="EMBL" id="POM80422.1"/>
    </source>
</evidence>
<name>A0A2P4YRK4_9STRA</name>
<comment type="caution">
    <text evidence="3">The sequence shown here is derived from an EMBL/GenBank/DDBJ whole genome shotgun (WGS) entry which is preliminary data.</text>
</comment>
<feature type="region of interest" description="Disordered" evidence="1">
    <location>
        <begin position="66"/>
        <end position="178"/>
    </location>
</feature>
<sequence length="578" mass="64638">MSAFRRRWSELLKEGWSSKRPRGLETEYTYCSPDKTRGDVRGVDYFVGSEELMRYLDVLDKADLERHEAEKTTEQPSNSQTRDGSDGTPSVSPAGRSSPAVQSSIATPQAPASNGNLTQEQRNLNAAFAEVASDDETETRLCPTSPHTPNSDSGSDSAFASAEESAEDFESVDSNTSTDINVTKAGSLLPDYATLESEGENDDGFSSEQDVEFGACDGDEEYPDDDDSDLPDIHFDDALLAAVGGAAGLTVENLSKKQNAAILANMAHEEALAAATSPVNAPFYFMTPRLWENIATASEDYFAEKMDARVTDQYNKQVQRERRKPGFQRHTREAIQAKMEQSPPITGRDVCVFIGLLIARAIAPNKEKLQHRWKATDEGAIPRGCFGRFMTRDRFAHIARNLQYSSNRDPRAVVDLYMKVKPHKYGTKLFTLCCSHTAYCIRKQKMALSSEAMLPSRSSFNRMRVYMKVKPHKYGTKLFTLLLSCLILIRVPAILYATTLLTLQQLPSFMFTKPRVYVGDEERRRKQRDLKRRMTMGYYSVGTVMTGRKGLAAQVVPEKNKKKKEQSRPTENSQGTYT</sequence>
<dbReference type="EMBL" id="NCKW01000479">
    <property type="protein sequence ID" value="POM80422.1"/>
    <property type="molecule type" value="Genomic_DNA"/>
</dbReference>
<dbReference type="AlphaFoldDB" id="A0A2P4YRK4"/>
<dbReference type="OrthoDB" id="5981628at2759"/>
<feature type="region of interest" description="Disordered" evidence="1">
    <location>
        <begin position="195"/>
        <end position="225"/>
    </location>
</feature>
<feature type="compositionally biased region" description="Polar residues" evidence="1">
    <location>
        <begin position="569"/>
        <end position="578"/>
    </location>
</feature>
<evidence type="ECO:0000313" key="4">
    <source>
        <dbReference type="Proteomes" id="UP000237271"/>
    </source>
</evidence>
<proteinExistence type="predicted"/>
<dbReference type="Pfam" id="PF13843">
    <property type="entry name" value="DDE_Tnp_1_7"/>
    <property type="match status" value="1"/>
</dbReference>
<feature type="non-terminal residue" evidence="3">
    <location>
        <position position="578"/>
    </location>
</feature>
<feature type="region of interest" description="Disordered" evidence="1">
    <location>
        <begin position="550"/>
        <end position="578"/>
    </location>
</feature>
<accession>A0A2P4YRK4</accession>
<evidence type="ECO:0000259" key="2">
    <source>
        <dbReference type="Pfam" id="PF13843"/>
    </source>
</evidence>
<feature type="compositionally biased region" description="Polar residues" evidence="1">
    <location>
        <begin position="74"/>
        <end position="91"/>
    </location>
</feature>
<dbReference type="Proteomes" id="UP000237271">
    <property type="component" value="Unassembled WGS sequence"/>
</dbReference>